<feature type="transmembrane region" description="Helical" evidence="19">
    <location>
        <begin position="136"/>
        <end position="161"/>
    </location>
</feature>
<evidence type="ECO:0000256" key="11">
    <source>
        <dbReference type="ARBA" id="ARBA00022842"/>
    </source>
</evidence>
<keyword evidence="9 19" id="KW-0808">Transferase</keyword>
<evidence type="ECO:0000256" key="14">
    <source>
        <dbReference type="ARBA" id="ARBA00025228"/>
    </source>
</evidence>
<dbReference type="GO" id="GO:0009236">
    <property type="term" value="P:cobalamin biosynthetic process"/>
    <property type="evidence" value="ECO:0007669"/>
    <property type="project" value="UniProtKB-UniRule"/>
</dbReference>
<keyword evidence="12 19" id="KW-1133">Transmembrane helix</keyword>
<evidence type="ECO:0000256" key="12">
    <source>
        <dbReference type="ARBA" id="ARBA00022989"/>
    </source>
</evidence>
<evidence type="ECO:0000256" key="13">
    <source>
        <dbReference type="ARBA" id="ARBA00023136"/>
    </source>
</evidence>
<keyword evidence="11 19" id="KW-0460">Magnesium</keyword>
<evidence type="ECO:0000313" key="20">
    <source>
        <dbReference type="EMBL" id="WRO21800.1"/>
    </source>
</evidence>
<dbReference type="EMBL" id="CP121694">
    <property type="protein sequence ID" value="WRO21800.1"/>
    <property type="molecule type" value="Genomic_DNA"/>
</dbReference>
<dbReference type="RefSeq" id="WP_366924630.1">
    <property type="nucleotide sequence ID" value="NZ_CP121694.1"/>
</dbReference>
<evidence type="ECO:0000256" key="16">
    <source>
        <dbReference type="ARBA" id="ARBA00032853"/>
    </source>
</evidence>
<name>A0AAU0UNP1_9FIRM</name>
<comment type="pathway">
    <text evidence="3 19">Cofactor biosynthesis; adenosylcobalamin biosynthesis; adenosylcobalamin from cob(II)yrinate a,c-diamide: step 7/7.</text>
</comment>
<feature type="transmembrane region" description="Helical" evidence="19">
    <location>
        <begin position="107"/>
        <end position="130"/>
    </location>
</feature>
<feature type="transmembrane region" description="Helical" evidence="19">
    <location>
        <begin position="58"/>
        <end position="79"/>
    </location>
</feature>
<dbReference type="GO" id="GO:0005886">
    <property type="term" value="C:plasma membrane"/>
    <property type="evidence" value="ECO:0007669"/>
    <property type="project" value="UniProtKB-SubCell"/>
</dbReference>
<evidence type="ECO:0000256" key="4">
    <source>
        <dbReference type="ARBA" id="ARBA00010561"/>
    </source>
</evidence>
<feature type="transmembrane region" description="Helical" evidence="19">
    <location>
        <begin position="182"/>
        <end position="215"/>
    </location>
</feature>
<evidence type="ECO:0000256" key="6">
    <source>
        <dbReference type="ARBA" id="ARBA00015850"/>
    </source>
</evidence>
<dbReference type="Proteomes" id="UP001329915">
    <property type="component" value="Chromosome"/>
</dbReference>
<comment type="catalytic activity">
    <reaction evidence="18 19">
        <text>alpha-ribazole 5'-phosphate + adenosylcob(III)inamide-GDP = adenosylcob(III)alamin 5'-phosphate + GMP + H(+)</text>
        <dbReference type="Rhea" id="RHEA:23560"/>
        <dbReference type="ChEBI" id="CHEBI:15378"/>
        <dbReference type="ChEBI" id="CHEBI:57918"/>
        <dbReference type="ChEBI" id="CHEBI:58115"/>
        <dbReference type="ChEBI" id="CHEBI:60487"/>
        <dbReference type="ChEBI" id="CHEBI:60493"/>
        <dbReference type="EC" id="2.7.8.26"/>
    </reaction>
</comment>
<evidence type="ECO:0000256" key="9">
    <source>
        <dbReference type="ARBA" id="ARBA00022679"/>
    </source>
</evidence>
<keyword evidence="8 19" id="KW-0169">Cobalamin biosynthesis</keyword>
<dbReference type="KEGG" id="dbc:MFMK1_001621"/>
<dbReference type="PANTHER" id="PTHR34148:SF1">
    <property type="entry name" value="ADENOSYLCOBINAMIDE-GDP RIBAZOLETRANSFERASE"/>
    <property type="match status" value="1"/>
</dbReference>
<comment type="cofactor">
    <cofactor evidence="1 19">
        <name>Mg(2+)</name>
        <dbReference type="ChEBI" id="CHEBI:18420"/>
    </cofactor>
</comment>
<comment type="catalytic activity">
    <reaction evidence="17 19">
        <text>alpha-ribazole + adenosylcob(III)inamide-GDP = adenosylcob(III)alamin + GMP + H(+)</text>
        <dbReference type="Rhea" id="RHEA:16049"/>
        <dbReference type="ChEBI" id="CHEBI:10329"/>
        <dbReference type="ChEBI" id="CHEBI:15378"/>
        <dbReference type="ChEBI" id="CHEBI:18408"/>
        <dbReference type="ChEBI" id="CHEBI:58115"/>
        <dbReference type="ChEBI" id="CHEBI:60487"/>
        <dbReference type="EC" id="2.7.8.26"/>
    </reaction>
</comment>
<protein>
    <recommendedName>
        <fullName evidence="6 19">Adenosylcobinamide-GDP ribazoletransferase</fullName>
        <ecNumber evidence="5 19">2.7.8.26</ecNumber>
    </recommendedName>
    <alternativeName>
        <fullName evidence="16 19">Cobalamin synthase</fullName>
    </alternativeName>
    <alternativeName>
        <fullName evidence="15 19">Cobalamin-5'-phosphate synthase</fullName>
    </alternativeName>
</protein>
<comment type="subcellular location">
    <subcellularLocation>
        <location evidence="2 19">Cell membrane</location>
        <topology evidence="2 19">Multi-pass membrane protein</topology>
    </subcellularLocation>
</comment>
<evidence type="ECO:0000256" key="8">
    <source>
        <dbReference type="ARBA" id="ARBA00022573"/>
    </source>
</evidence>
<evidence type="ECO:0000256" key="18">
    <source>
        <dbReference type="ARBA" id="ARBA00049504"/>
    </source>
</evidence>
<keyword evidence="10 19" id="KW-0812">Transmembrane</keyword>
<evidence type="ECO:0000256" key="3">
    <source>
        <dbReference type="ARBA" id="ARBA00004663"/>
    </source>
</evidence>
<keyword evidence="7 19" id="KW-1003">Cell membrane</keyword>
<evidence type="ECO:0000313" key="21">
    <source>
        <dbReference type="Proteomes" id="UP001329915"/>
    </source>
</evidence>
<dbReference type="PANTHER" id="PTHR34148">
    <property type="entry name" value="ADENOSYLCOBINAMIDE-GDP RIBAZOLETRANSFERASE"/>
    <property type="match status" value="1"/>
</dbReference>
<proteinExistence type="inferred from homology"/>
<dbReference type="Pfam" id="PF02654">
    <property type="entry name" value="CobS"/>
    <property type="match status" value="1"/>
</dbReference>
<dbReference type="AlphaFoldDB" id="A0AAU0UNP1"/>
<evidence type="ECO:0000256" key="19">
    <source>
        <dbReference type="HAMAP-Rule" id="MF_00719"/>
    </source>
</evidence>
<accession>A0AAU0UNP1</accession>
<evidence type="ECO:0000256" key="15">
    <source>
        <dbReference type="ARBA" id="ARBA00032605"/>
    </source>
</evidence>
<dbReference type="HAMAP" id="MF_00719">
    <property type="entry name" value="CobS"/>
    <property type="match status" value="1"/>
</dbReference>
<gene>
    <name evidence="19 20" type="primary">cobS</name>
    <name evidence="20" type="ORF">MFMK1_001621</name>
</gene>
<sequence>MLKRFVCALQFLTRLPVGFKPNITQNDFARSMAFFPVVGVIVGCCLWLSYWLLGDMLIPEVIAAIILMVGIAITGALHLDGFMDTMDGLFCGRTRERRLEILRDSRVGAHSVVSVVMLTLLKWALLLQLFQDGAMILPALLLMPVYGRLNMVLATFFFPYVREEGLGKAFSQSLRRVDISFAILFTAAFTGALLSWVGLAVGVVVIGTAMLSAAAITRLLGGLTGDVYGWINEISEVVWLFLLLLMLS</sequence>
<evidence type="ECO:0000256" key="7">
    <source>
        <dbReference type="ARBA" id="ARBA00022475"/>
    </source>
</evidence>
<dbReference type="EC" id="2.7.8.26" evidence="5 19"/>
<evidence type="ECO:0000256" key="1">
    <source>
        <dbReference type="ARBA" id="ARBA00001946"/>
    </source>
</evidence>
<organism evidence="20 21">
    <name type="scientific">Metallumcola ferriviriculae</name>
    <dbReference type="NCBI Taxonomy" id="3039180"/>
    <lineage>
        <taxon>Bacteria</taxon>
        <taxon>Bacillati</taxon>
        <taxon>Bacillota</taxon>
        <taxon>Clostridia</taxon>
        <taxon>Neomoorellales</taxon>
        <taxon>Desulfitibacteraceae</taxon>
        <taxon>Metallumcola</taxon>
    </lineage>
</organism>
<evidence type="ECO:0000256" key="2">
    <source>
        <dbReference type="ARBA" id="ARBA00004651"/>
    </source>
</evidence>
<evidence type="ECO:0000256" key="5">
    <source>
        <dbReference type="ARBA" id="ARBA00013200"/>
    </source>
</evidence>
<keyword evidence="21" id="KW-1185">Reference proteome</keyword>
<dbReference type="InterPro" id="IPR003805">
    <property type="entry name" value="CobS"/>
</dbReference>
<evidence type="ECO:0000256" key="10">
    <source>
        <dbReference type="ARBA" id="ARBA00022692"/>
    </source>
</evidence>
<dbReference type="GO" id="GO:0008818">
    <property type="term" value="F:cobalamin 5'-phosphate synthase activity"/>
    <property type="evidence" value="ECO:0007669"/>
    <property type="project" value="UniProtKB-UniRule"/>
</dbReference>
<feature type="transmembrane region" description="Helical" evidence="19">
    <location>
        <begin position="227"/>
        <end position="247"/>
    </location>
</feature>
<dbReference type="GO" id="GO:0051073">
    <property type="term" value="F:adenosylcobinamide-GDP ribazoletransferase activity"/>
    <property type="evidence" value="ECO:0007669"/>
    <property type="project" value="UniProtKB-UniRule"/>
</dbReference>
<comment type="similarity">
    <text evidence="4 19">Belongs to the CobS family.</text>
</comment>
<evidence type="ECO:0000256" key="17">
    <source>
        <dbReference type="ARBA" id="ARBA00048623"/>
    </source>
</evidence>
<keyword evidence="13 19" id="KW-0472">Membrane</keyword>
<dbReference type="NCBIfam" id="TIGR00317">
    <property type="entry name" value="cobS"/>
    <property type="match status" value="1"/>
</dbReference>
<reference evidence="20 21" key="1">
    <citation type="submission" date="2023-04" db="EMBL/GenBank/DDBJ databases">
        <authorList>
            <person name="Hsu D."/>
        </authorList>
    </citation>
    <scope>NUCLEOTIDE SEQUENCE [LARGE SCALE GENOMIC DNA]</scope>
    <source>
        <strain evidence="20 21">MK1</strain>
    </source>
</reference>
<comment type="function">
    <text evidence="14 19">Joins adenosylcobinamide-GDP and alpha-ribazole to generate adenosylcobalamin (Ado-cobalamin). Also synthesizes adenosylcobalamin 5'-phosphate from adenosylcobinamide-GDP and alpha-ribazole 5'-phosphate.</text>
</comment>
<feature type="transmembrane region" description="Helical" evidence="19">
    <location>
        <begin position="33"/>
        <end position="52"/>
    </location>
</feature>